<feature type="transmembrane region" description="Helical" evidence="8">
    <location>
        <begin position="125"/>
        <end position="146"/>
    </location>
</feature>
<feature type="transmembrane region" description="Helical" evidence="8">
    <location>
        <begin position="93"/>
        <end position="113"/>
    </location>
</feature>
<evidence type="ECO:0000256" key="8">
    <source>
        <dbReference type="RuleBase" id="RU363032"/>
    </source>
</evidence>
<evidence type="ECO:0000256" key="7">
    <source>
        <dbReference type="ARBA" id="ARBA00023136"/>
    </source>
</evidence>
<evidence type="ECO:0000256" key="3">
    <source>
        <dbReference type="ARBA" id="ARBA00022475"/>
    </source>
</evidence>
<dbReference type="CDD" id="cd06261">
    <property type="entry name" value="TM_PBP2"/>
    <property type="match status" value="1"/>
</dbReference>
<dbReference type="PANTHER" id="PTHR43357">
    <property type="entry name" value="INNER MEMBRANE ABC TRANSPORTER PERMEASE PROTEIN YDCV"/>
    <property type="match status" value="1"/>
</dbReference>
<keyword evidence="2 8" id="KW-0813">Transport</keyword>
<evidence type="ECO:0000313" key="10">
    <source>
        <dbReference type="EMBL" id="MBB5693274.1"/>
    </source>
</evidence>
<keyword evidence="11" id="KW-1185">Reference proteome</keyword>
<organism evidence="10 11">
    <name type="scientific">Muricoccus pecuniae</name>
    <dbReference type="NCBI Taxonomy" id="693023"/>
    <lineage>
        <taxon>Bacteria</taxon>
        <taxon>Pseudomonadati</taxon>
        <taxon>Pseudomonadota</taxon>
        <taxon>Alphaproteobacteria</taxon>
        <taxon>Acetobacterales</taxon>
        <taxon>Roseomonadaceae</taxon>
        <taxon>Muricoccus</taxon>
    </lineage>
</organism>
<comment type="caution">
    <text evidence="10">The sequence shown here is derived from an EMBL/GenBank/DDBJ whole genome shotgun (WGS) entry which is preliminary data.</text>
</comment>
<dbReference type="Gene3D" id="1.10.3720.10">
    <property type="entry name" value="MetI-like"/>
    <property type="match status" value="1"/>
</dbReference>
<keyword evidence="4" id="KW-0997">Cell inner membrane</keyword>
<dbReference type="InterPro" id="IPR000515">
    <property type="entry name" value="MetI-like"/>
</dbReference>
<feature type="domain" description="ABC transmembrane type-1" evidence="9">
    <location>
        <begin position="87"/>
        <end position="281"/>
    </location>
</feature>
<evidence type="ECO:0000256" key="1">
    <source>
        <dbReference type="ARBA" id="ARBA00004429"/>
    </source>
</evidence>
<evidence type="ECO:0000259" key="9">
    <source>
        <dbReference type="PROSITE" id="PS50928"/>
    </source>
</evidence>
<dbReference type="InterPro" id="IPR035906">
    <property type="entry name" value="MetI-like_sf"/>
</dbReference>
<evidence type="ECO:0000256" key="2">
    <source>
        <dbReference type="ARBA" id="ARBA00022448"/>
    </source>
</evidence>
<gene>
    <name evidence="10" type="ORF">FHS87_001300</name>
</gene>
<keyword evidence="7 8" id="KW-0472">Membrane</keyword>
<reference evidence="10 11" key="1">
    <citation type="submission" date="2020-08" db="EMBL/GenBank/DDBJ databases">
        <title>Genomic Encyclopedia of Type Strains, Phase IV (KMG-IV): sequencing the most valuable type-strain genomes for metagenomic binning, comparative biology and taxonomic classification.</title>
        <authorList>
            <person name="Goeker M."/>
        </authorList>
    </citation>
    <scope>NUCLEOTIDE SEQUENCE [LARGE SCALE GENOMIC DNA]</scope>
    <source>
        <strain evidence="10 11">DSM 25622</strain>
    </source>
</reference>
<feature type="transmembrane region" description="Helical" evidence="8">
    <location>
        <begin position="158"/>
        <end position="181"/>
    </location>
</feature>
<proteinExistence type="inferred from homology"/>
<dbReference type="GO" id="GO:0005886">
    <property type="term" value="C:plasma membrane"/>
    <property type="evidence" value="ECO:0007669"/>
    <property type="project" value="UniProtKB-SubCell"/>
</dbReference>
<sequence length="292" mass="31000">MAGIATAGPVTGAARSSERGAAHARVSLAGMLVWGLIALGVLVMAVPLAMTAYISLFRDAVVIFPPSGYATSWYARILEFPRFGEALGTSLRISALATLGSLAVGIPASLALVRYNFVGRGVLNVLLLSPLTVPGVVIGLSIYVLVVETEIATEVPLIGSDLVLVVAHLLITVPWVIRLCVANLVGLDRSVEEAAANLGARPLTVLWRVTLPMMRQGIVAATLFAFIVSFENIEMTLFLIAPGQTTLPISVLQYLEYRVDPLVAAVVMTQTLVIAGLLLLLDRYVKLSRIVS</sequence>
<evidence type="ECO:0000256" key="5">
    <source>
        <dbReference type="ARBA" id="ARBA00022692"/>
    </source>
</evidence>
<protein>
    <submittedName>
        <fullName evidence="10">Putative spermidine/putrescine transport system permease protein</fullName>
    </submittedName>
</protein>
<evidence type="ECO:0000256" key="4">
    <source>
        <dbReference type="ARBA" id="ARBA00022519"/>
    </source>
</evidence>
<keyword evidence="5 8" id="KW-0812">Transmembrane</keyword>
<comment type="similarity">
    <text evidence="8">Belongs to the binding-protein-dependent transport system permease family.</text>
</comment>
<feature type="transmembrane region" description="Helical" evidence="8">
    <location>
        <begin position="218"/>
        <end position="241"/>
    </location>
</feature>
<dbReference type="Proteomes" id="UP000580654">
    <property type="component" value="Unassembled WGS sequence"/>
</dbReference>
<dbReference type="EMBL" id="JACIJD010000004">
    <property type="protein sequence ID" value="MBB5693274.1"/>
    <property type="molecule type" value="Genomic_DNA"/>
</dbReference>
<keyword evidence="6 8" id="KW-1133">Transmembrane helix</keyword>
<dbReference type="GO" id="GO:0055085">
    <property type="term" value="P:transmembrane transport"/>
    <property type="evidence" value="ECO:0007669"/>
    <property type="project" value="InterPro"/>
</dbReference>
<comment type="subcellular location">
    <subcellularLocation>
        <location evidence="1">Cell inner membrane</location>
        <topology evidence="1">Multi-pass membrane protein</topology>
    </subcellularLocation>
    <subcellularLocation>
        <location evidence="8">Cell membrane</location>
        <topology evidence="8">Multi-pass membrane protein</topology>
    </subcellularLocation>
</comment>
<feature type="transmembrane region" description="Helical" evidence="8">
    <location>
        <begin position="261"/>
        <end position="281"/>
    </location>
</feature>
<dbReference type="PANTHER" id="PTHR43357:SF4">
    <property type="entry name" value="INNER MEMBRANE ABC TRANSPORTER PERMEASE PROTEIN YDCV"/>
    <property type="match status" value="1"/>
</dbReference>
<name>A0A840YHE9_9PROT</name>
<dbReference type="PROSITE" id="PS50928">
    <property type="entry name" value="ABC_TM1"/>
    <property type="match status" value="1"/>
</dbReference>
<accession>A0A840YHE9</accession>
<dbReference type="SUPFAM" id="SSF161098">
    <property type="entry name" value="MetI-like"/>
    <property type="match status" value="1"/>
</dbReference>
<evidence type="ECO:0000313" key="11">
    <source>
        <dbReference type="Proteomes" id="UP000580654"/>
    </source>
</evidence>
<dbReference type="Pfam" id="PF00528">
    <property type="entry name" value="BPD_transp_1"/>
    <property type="match status" value="1"/>
</dbReference>
<keyword evidence="3" id="KW-1003">Cell membrane</keyword>
<dbReference type="AlphaFoldDB" id="A0A840YHE9"/>
<dbReference type="RefSeq" id="WP_246418055.1">
    <property type="nucleotide sequence ID" value="NZ_JACIJD010000004.1"/>
</dbReference>
<evidence type="ECO:0000256" key="6">
    <source>
        <dbReference type="ARBA" id="ARBA00022989"/>
    </source>
</evidence>
<feature type="transmembrane region" description="Helical" evidence="8">
    <location>
        <begin position="32"/>
        <end position="56"/>
    </location>
</feature>